<protein>
    <recommendedName>
        <fullName evidence="4">Adhesin domain-containing protein</fullName>
    </recommendedName>
</protein>
<dbReference type="EMBL" id="CP061336">
    <property type="protein sequence ID" value="QNU68162.1"/>
    <property type="molecule type" value="Genomic_DNA"/>
</dbReference>
<proteinExistence type="predicted"/>
<evidence type="ECO:0000256" key="1">
    <source>
        <dbReference type="SAM" id="SignalP"/>
    </source>
</evidence>
<organism evidence="2 3">
    <name type="scientific">Ruminiclostridium herbifermentans</name>
    <dbReference type="NCBI Taxonomy" id="2488810"/>
    <lineage>
        <taxon>Bacteria</taxon>
        <taxon>Bacillati</taxon>
        <taxon>Bacillota</taxon>
        <taxon>Clostridia</taxon>
        <taxon>Eubacteriales</taxon>
        <taxon>Oscillospiraceae</taxon>
        <taxon>Ruminiclostridium</taxon>
    </lineage>
</organism>
<feature type="signal peptide" evidence="1">
    <location>
        <begin position="1"/>
        <end position="22"/>
    </location>
</feature>
<feature type="chain" id="PRO_5038699914" description="Adhesin domain-containing protein" evidence="1">
    <location>
        <begin position="23"/>
        <end position="292"/>
    </location>
</feature>
<evidence type="ECO:0008006" key="4">
    <source>
        <dbReference type="Google" id="ProtNLM"/>
    </source>
</evidence>
<dbReference type="OrthoDB" id="1738279at2"/>
<dbReference type="AlphaFoldDB" id="A0A4U7JM35"/>
<keyword evidence="3" id="KW-1185">Reference proteome</keyword>
<evidence type="ECO:0000313" key="2">
    <source>
        <dbReference type="EMBL" id="QNU68162.1"/>
    </source>
</evidence>
<gene>
    <name evidence="2" type="ORF">EHE19_006975</name>
</gene>
<dbReference type="KEGG" id="rher:EHE19_006975"/>
<reference evidence="2 3" key="1">
    <citation type="submission" date="2020-09" db="EMBL/GenBank/DDBJ databases">
        <title>Characterization and genome sequencing of Ruminiclostridium sp. nov. MA18.</title>
        <authorList>
            <person name="Rettenmaier R."/>
            <person name="Kowollik M.-L."/>
            <person name="Liebl W."/>
            <person name="Zverlov V."/>
        </authorList>
    </citation>
    <scope>NUCLEOTIDE SEQUENCE [LARGE SCALE GENOMIC DNA]</scope>
    <source>
        <strain evidence="2 3">MA18</strain>
    </source>
</reference>
<keyword evidence="1" id="KW-0732">Signal</keyword>
<sequence>MRKLYRSILAITLLLAMLSLTAGCGVRINGREYEFFSAGGKDKSNLISEIGSQASDEFAASVDRENAEKIVLHNDAGNIIVKKSEDSQIKIEADKKARGASQNDKNTVLENMNIVIERDGNVIKIVAETNNKKDFWDWLKDEYKAFQATIDYTISLPEGIKAVDISTGAGNVEVDDLSTELKLNTGAGNIDIDEVISLGKNEISTGAGNIRFDGNIYDIESFKVSTGAGNIQFKVPEDTRMSLKANTGIGVLSGSFIKKNSNIKLSFDEDINGGGPKVELKSGVGNVEVDER</sequence>
<name>A0A4U7JM35_9FIRM</name>
<dbReference type="PROSITE" id="PS51257">
    <property type="entry name" value="PROKAR_LIPOPROTEIN"/>
    <property type="match status" value="1"/>
</dbReference>
<dbReference type="RefSeq" id="WP_137696618.1">
    <property type="nucleotide sequence ID" value="NZ_CP061336.1"/>
</dbReference>
<dbReference type="Proteomes" id="UP000306409">
    <property type="component" value="Chromosome"/>
</dbReference>
<accession>A0A4U7JM35</accession>
<evidence type="ECO:0000313" key="3">
    <source>
        <dbReference type="Proteomes" id="UP000306409"/>
    </source>
</evidence>